<name>A0A1F5X2S0_9BACT</name>
<accession>A0A1F5X2S0</accession>
<sequence length="91" mass="10640">MWFWLSGMIVLLLGVYIVTLNFAVSESFRRGEIERESKILRQDLQKSEEVFIANLSQFYDQYSGNFSQAEISKQEFVTRQENFAVGGTNFR</sequence>
<proteinExistence type="predicted"/>
<dbReference type="Proteomes" id="UP000178684">
    <property type="component" value="Unassembled WGS sequence"/>
</dbReference>
<reference evidence="1 2" key="1">
    <citation type="journal article" date="2016" name="Nat. Commun.">
        <title>Thousands of microbial genomes shed light on interconnected biogeochemical processes in an aquifer system.</title>
        <authorList>
            <person name="Anantharaman K."/>
            <person name="Brown C.T."/>
            <person name="Hug L.A."/>
            <person name="Sharon I."/>
            <person name="Castelle C.J."/>
            <person name="Probst A.J."/>
            <person name="Thomas B.C."/>
            <person name="Singh A."/>
            <person name="Wilkins M.J."/>
            <person name="Karaoz U."/>
            <person name="Brodie E.L."/>
            <person name="Williams K.H."/>
            <person name="Hubbard S.S."/>
            <person name="Banfield J.F."/>
        </authorList>
    </citation>
    <scope>NUCLEOTIDE SEQUENCE [LARGE SCALE GENOMIC DNA]</scope>
</reference>
<gene>
    <name evidence="1" type="ORF">A3B18_01940</name>
</gene>
<protein>
    <submittedName>
        <fullName evidence="1">Uncharacterized protein</fullName>
    </submittedName>
</protein>
<evidence type="ECO:0000313" key="2">
    <source>
        <dbReference type="Proteomes" id="UP000178684"/>
    </source>
</evidence>
<dbReference type="AlphaFoldDB" id="A0A1F5X2S0"/>
<organism evidence="1 2">
    <name type="scientific">Candidatus Giovannonibacteria bacterium RIFCSPLOWO2_01_FULL_46_13</name>
    <dbReference type="NCBI Taxonomy" id="1798352"/>
    <lineage>
        <taxon>Bacteria</taxon>
        <taxon>Candidatus Giovannoniibacteriota</taxon>
    </lineage>
</organism>
<dbReference type="EMBL" id="MFIE01000029">
    <property type="protein sequence ID" value="OGF82189.1"/>
    <property type="molecule type" value="Genomic_DNA"/>
</dbReference>
<evidence type="ECO:0000313" key="1">
    <source>
        <dbReference type="EMBL" id="OGF82189.1"/>
    </source>
</evidence>
<comment type="caution">
    <text evidence="1">The sequence shown here is derived from an EMBL/GenBank/DDBJ whole genome shotgun (WGS) entry which is preliminary data.</text>
</comment>